<keyword evidence="3" id="KW-0677">Repeat</keyword>
<dbReference type="PANTHER" id="PTHR24186">
    <property type="entry name" value="PROTEIN PHOSPHATASE 1 REGULATORY SUBUNIT"/>
    <property type="match status" value="1"/>
</dbReference>
<keyword evidence="4 7" id="KW-1133">Transmembrane helix</keyword>
<protein>
    <recommendedName>
        <fullName evidence="8">PGG domain-containing protein</fullName>
    </recommendedName>
</protein>
<evidence type="ECO:0000313" key="9">
    <source>
        <dbReference type="EMBL" id="QHN76827.1"/>
    </source>
</evidence>
<gene>
    <name evidence="9" type="ORF">DS421_19g647330</name>
</gene>
<feature type="domain" description="PGG" evidence="8">
    <location>
        <begin position="53"/>
        <end position="175"/>
    </location>
</feature>
<evidence type="ECO:0000256" key="3">
    <source>
        <dbReference type="ARBA" id="ARBA00022737"/>
    </source>
</evidence>
<dbReference type="Proteomes" id="UP000464620">
    <property type="component" value="Chromosome B09"/>
</dbReference>
<evidence type="ECO:0000256" key="5">
    <source>
        <dbReference type="ARBA" id="ARBA00023043"/>
    </source>
</evidence>
<evidence type="ECO:0000256" key="7">
    <source>
        <dbReference type="SAM" id="Phobius"/>
    </source>
</evidence>
<name>A0A6B9V6E4_ARAHY</name>
<accession>A0A6B9V6E4</accession>
<evidence type="ECO:0000256" key="4">
    <source>
        <dbReference type="ARBA" id="ARBA00022989"/>
    </source>
</evidence>
<dbReference type="AlphaFoldDB" id="A0A6B9V6E4"/>
<evidence type="ECO:0000259" key="8">
    <source>
        <dbReference type="Pfam" id="PF13962"/>
    </source>
</evidence>
<dbReference type="EMBL" id="CP031001">
    <property type="protein sequence ID" value="QHN76827.1"/>
    <property type="molecule type" value="Genomic_DNA"/>
</dbReference>
<evidence type="ECO:0000256" key="2">
    <source>
        <dbReference type="ARBA" id="ARBA00022692"/>
    </source>
</evidence>
<dbReference type="Pfam" id="PF13962">
    <property type="entry name" value="PGG"/>
    <property type="match status" value="1"/>
</dbReference>
<reference evidence="9 10" key="1">
    <citation type="submission" date="2020-01" db="EMBL/GenBank/DDBJ databases">
        <title>Genome sequence of Arachis hypogaea, cultivar Shitouqi.</title>
        <authorList>
            <person name="Zhuang W."/>
            <person name="Chen H."/>
            <person name="Varshney R."/>
            <person name="Wang D."/>
            <person name="Ming R."/>
        </authorList>
    </citation>
    <scope>NUCLEOTIDE SEQUENCE [LARGE SCALE GENOMIC DNA]</scope>
    <source>
        <tissue evidence="9">Young leaf</tissue>
    </source>
</reference>
<evidence type="ECO:0000256" key="6">
    <source>
        <dbReference type="ARBA" id="ARBA00023136"/>
    </source>
</evidence>
<dbReference type="PANTHER" id="PTHR24186:SF37">
    <property type="entry name" value="PGG DOMAIN-CONTAINING PROTEIN"/>
    <property type="match status" value="1"/>
</dbReference>
<keyword evidence="2 7" id="KW-0812">Transmembrane</keyword>
<sequence length="223" mass="24973">MSRNHSSQKVENDYIIMSEIIQSIYTDMNGEQAAPKTGCGKIFDWFKNDDRSEWLKDMRGGLGLIASIIAIITFQSALNLPGGVLNDRINLLHCSVPHSTDLLDAGAVLSRTERVYYILFLAFNTTCFVASLCVSLLLVSGLSLRNRFTVWLLLIGMCTTVTTLLLTYLMGVFMVMPPGEISGEILLRSSFDYLLGFFFMFAIVGLIQVLRFIIWGVRKCFAI</sequence>
<feature type="transmembrane region" description="Helical" evidence="7">
    <location>
        <begin position="115"/>
        <end position="139"/>
    </location>
</feature>
<keyword evidence="5" id="KW-0040">ANK repeat</keyword>
<organism evidence="9 10">
    <name type="scientific">Arachis hypogaea</name>
    <name type="common">Peanut</name>
    <dbReference type="NCBI Taxonomy" id="3818"/>
    <lineage>
        <taxon>Eukaryota</taxon>
        <taxon>Viridiplantae</taxon>
        <taxon>Streptophyta</taxon>
        <taxon>Embryophyta</taxon>
        <taxon>Tracheophyta</taxon>
        <taxon>Spermatophyta</taxon>
        <taxon>Magnoliopsida</taxon>
        <taxon>eudicotyledons</taxon>
        <taxon>Gunneridae</taxon>
        <taxon>Pentapetalae</taxon>
        <taxon>rosids</taxon>
        <taxon>fabids</taxon>
        <taxon>Fabales</taxon>
        <taxon>Fabaceae</taxon>
        <taxon>Papilionoideae</taxon>
        <taxon>50 kb inversion clade</taxon>
        <taxon>dalbergioids sensu lato</taxon>
        <taxon>Dalbergieae</taxon>
        <taxon>Pterocarpus clade</taxon>
        <taxon>Arachis</taxon>
    </lineage>
</organism>
<dbReference type="InterPro" id="IPR026961">
    <property type="entry name" value="PGG_dom"/>
</dbReference>
<keyword evidence="6 7" id="KW-0472">Membrane</keyword>
<proteinExistence type="predicted"/>
<evidence type="ECO:0000313" key="10">
    <source>
        <dbReference type="Proteomes" id="UP000464620"/>
    </source>
</evidence>
<comment type="subcellular location">
    <subcellularLocation>
        <location evidence="1">Membrane</location>
        <topology evidence="1">Multi-pass membrane protein</topology>
    </subcellularLocation>
</comment>
<evidence type="ECO:0000256" key="1">
    <source>
        <dbReference type="ARBA" id="ARBA00004141"/>
    </source>
</evidence>
<feature type="transmembrane region" description="Helical" evidence="7">
    <location>
        <begin position="61"/>
        <end position="78"/>
    </location>
</feature>
<feature type="transmembrane region" description="Helical" evidence="7">
    <location>
        <begin position="193"/>
        <end position="214"/>
    </location>
</feature>
<feature type="transmembrane region" description="Helical" evidence="7">
    <location>
        <begin position="151"/>
        <end position="173"/>
    </location>
</feature>
<dbReference type="GO" id="GO:0005886">
    <property type="term" value="C:plasma membrane"/>
    <property type="evidence" value="ECO:0007669"/>
    <property type="project" value="TreeGrafter"/>
</dbReference>